<dbReference type="EMBL" id="FNRL01000007">
    <property type="protein sequence ID" value="SEA43276.1"/>
    <property type="molecule type" value="Genomic_DNA"/>
</dbReference>
<dbReference type="InterPro" id="IPR025348">
    <property type="entry name" value="DUF4252"/>
</dbReference>
<keyword evidence="1" id="KW-0732">Signal</keyword>
<dbReference type="OrthoDB" id="1118838at2"/>
<dbReference type="Proteomes" id="UP000199656">
    <property type="component" value="Unassembled WGS sequence"/>
</dbReference>
<gene>
    <name evidence="2" type="ORF">SAMN05660909_01890</name>
</gene>
<keyword evidence="3" id="KW-1185">Reference proteome</keyword>
<sequence>MKRFLFLLIAVISSFHLQAQQQASVAERFFQKYENDRNFTVVTITPKMFGMFAKLDANDPDSKNLMAVIKKLKGLRILARENTRDGGRLFKEAAAFLNNDYEELMTLRDKDSDMKFMVRENGKGNITELIMLVNGSNEFMVMSLVGEIDLNEVSQIAGAVNIQGMDKLKNVKKK</sequence>
<dbReference type="Pfam" id="PF14060">
    <property type="entry name" value="DUF4252"/>
    <property type="match status" value="1"/>
</dbReference>
<reference evidence="3" key="1">
    <citation type="submission" date="2016-10" db="EMBL/GenBank/DDBJ databases">
        <authorList>
            <person name="Varghese N."/>
            <person name="Submissions S."/>
        </authorList>
    </citation>
    <scope>NUCLEOTIDE SEQUENCE [LARGE SCALE GENOMIC DNA]</scope>
    <source>
        <strain evidence="3">DSM 23920</strain>
    </source>
</reference>
<evidence type="ECO:0000313" key="3">
    <source>
        <dbReference type="Proteomes" id="UP000199656"/>
    </source>
</evidence>
<dbReference type="AlphaFoldDB" id="A0A1H4B5C5"/>
<proteinExistence type="predicted"/>
<organism evidence="2 3">
    <name type="scientific">Chitinophaga terrae</name>
    <name type="common">ex Kim and Jung 2007</name>
    <dbReference type="NCBI Taxonomy" id="408074"/>
    <lineage>
        <taxon>Bacteria</taxon>
        <taxon>Pseudomonadati</taxon>
        <taxon>Bacteroidota</taxon>
        <taxon>Chitinophagia</taxon>
        <taxon>Chitinophagales</taxon>
        <taxon>Chitinophagaceae</taxon>
        <taxon>Chitinophaga</taxon>
    </lineage>
</organism>
<feature type="signal peptide" evidence="1">
    <location>
        <begin position="1"/>
        <end position="19"/>
    </location>
</feature>
<dbReference type="STRING" id="408074.SAMN05660909_01890"/>
<feature type="chain" id="PRO_5011558749" description="DUF4252 domain-containing protein" evidence="1">
    <location>
        <begin position="20"/>
        <end position="174"/>
    </location>
</feature>
<name>A0A1H4B5C5_9BACT</name>
<evidence type="ECO:0000256" key="1">
    <source>
        <dbReference type="SAM" id="SignalP"/>
    </source>
</evidence>
<protein>
    <recommendedName>
        <fullName evidence="4">DUF4252 domain-containing protein</fullName>
    </recommendedName>
</protein>
<evidence type="ECO:0008006" key="4">
    <source>
        <dbReference type="Google" id="ProtNLM"/>
    </source>
</evidence>
<dbReference type="RefSeq" id="WP_089760981.1">
    <property type="nucleotide sequence ID" value="NZ_BKAT01000025.1"/>
</dbReference>
<evidence type="ECO:0000313" key="2">
    <source>
        <dbReference type="EMBL" id="SEA43276.1"/>
    </source>
</evidence>
<accession>A0A1H4B5C5</accession>